<dbReference type="InterPro" id="IPR024909">
    <property type="entry name" value="Cys-tRNA/MSH_ligase"/>
</dbReference>
<gene>
    <name evidence="11" type="ORF">ADEAN_000814100</name>
</gene>
<dbReference type="Pfam" id="PF01406">
    <property type="entry name" value="tRNA-synt_1e"/>
    <property type="match status" value="1"/>
</dbReference>
<name>A0A7G2CMH0_9TRYP</name>
<dbReference type="GO" id="GO:0046872">
    <property type="term" value="F:metal ion binding"/>
    <property type="evidence" value="ECO:0007669"/>
    <property type="project" value="UniProtKB-KW"/>
</dbReference>
<evidence type="ECO:0000256" key="3">
    <source>
        <dbReference type="ARBA" id="ARBA00022598"/>
    </source>
</evidence>
<keyword evidence="3" id="KW-0436">Ligase</keyword>
<evidence type="ECO:0000259" key="10">
    <source>
        <dbReference type="Pfam" id="PF09190"/>
    </source>
</evidence>
<evidence type="ECO:0000256" key="8">
    <source>
        <dbReference type="SAM" id="MobiDB-lite"/>
    </source>
</evidence>
<feature type="domain" description="Cysteinyl-tRNA synthetase class Ia DALR" evidence="10">
    <location>
        <begin position="280"/>
        <end position="343"/>
    </location>
</feature>
<dbReference type="Gene3D" id="1.20.120.1910">
    <property type="entry name" value="Cysteine-tRNA ligase, C-terminal anti-codon recognition domain"/>
    <property type="match status" value="1"/>
</dbReference>
<evidence type="ECO:0000259" key="9">
    <source>
        <dbReference type="Pfam" id="PF01406"/>
    </source>
</evidence>
<evidence type="ECO:0000256" key="5">
    <source>
        <dbReference type="ARBA" id="ARBA00022741"/>
    </source>
</evidence>
<comment type="subcellular location">
    <subcellularLocation>
        <location evidence="2">Cytoplasm</location>
    </subcellularLocation>
</comment>
<keyword evidence="6" id="KW-0862">Zinc</keyword>
<proteinExistence type="predicted"/>
<keyword evidence="7" id="KW-0067">ATP-binding</keyword>
<dbReference type="InterPro" id="IPR015273">
    <property type="entry name" value="Cys-tRNA-synt_Ia_DALR"/>
</dbReference>
<dbReference type="GO" id="GO:0004817">
    <property type="term" value="F:cysteine-tRNA ligase activity"/>
    <property type="evidence" value="ECO:0007669"/>
    <property type="project" value="InterPro"/>
</dbReference>
<feature type="compositionally biased region" description="Polar residues" evidence="8">
    <location>
        <begin position="61"/>
        <end position="76"/>
    </location>
</feature>
<dbReference type="InterPro" id="IPR009080">
    <property type="entry name" value="tRNAsynth_Ia_anticodon-bd"/>
</dbReference>
<dbReference type="FunFam" id="3.40.50.620:FF:000186">
    <property type="entry name" value="Putative Cysteinyl-tRNA synthetase"/>
    <property type="match status" value="1"/>
</dbReference>
<keyword evidence="11" id="KW-0030">Aminoacyl-tRNA synthetase</keyword>
<comment type="cofactor">
    <cofactor evidence="1">
        <name>Zn(2+)</name>
        <dbReference type="ChEBI" id="CHEBI:29105"/>
    </cofactor>
</comment>
<accession>A0A7G2CMH0</accession>
<dbReference type="GO" id="GO:0006423">
    <property type="term" value="P:cysteinyl-tRNA aminoacylation"/>
    <property type="evidence" value="ECO:0007669"/>
    <property type="project" value="InterPro"/>
</dbReference>
<feature type="region of interest" description="Disordered" evidence="8">
    <location>
        <begin position="60"/>
        <end position="94"/>
    </location>
</feature>
<dbReference type="PANTHER" id="PTHR10890">
    <property type="entry name" value="CYSTEINYL-TRNA SYNTHETASE"/>
    <property type="match status" value="1"/>
</dbReference>
<dbReference type="Pfam" id="PF09190">
    <property type="entry name" value="DALR_2"/>
    <property type="match status" value="1"/>
</dbReference>
<evidence type="ECO:0000313" key="12">
    <source>
        <dbReference type="Proteomes" id="UP000515908"/>
    </source>
</evidence>
<evidence type="ECO:0000256" key="1">
    <source>
        <dbReference type="ARBA" id="ARBA00001947"/>
    </source>
</evidence>
<evidence type="ECO:0000256" key="7">
    <source>
        <dbReference type="ARBA" id="ARBA00022840"/>
    </source>
</evidence>
<dbReference type="InterPro" id="IPR032678">
    <property type="entry name" value="tRNA-synt_1_cat_dom"/>
</dbReference>
<dbReference type="SUPFAM" id="SSF47323">
    <property type="entry name" value="Anticodon-binding domain of a subclass of class I aminoacyl-tRNA synthetases"/>
    <property type="match status" value="1"/>
</dbReference>
<dbReference type="InterPro" id="IPR014729">
    <property type="entry name" value="Rossmann-like_a/b/a_fold"/>
</dbReference>
<dbReference type="VEuPathDB" id="TriTrypDB:ADEAN_000814100"/>
<dbReference type="PANTHER" id="PTHR10890:SF3">
    <property type="entry name" value="CYSTEINE--TRNA LIGASE, CYTOPLASMIC"/>
    <property type="match status" value="1"/>
</dbReference>
<dbReference type="PRINTS" id="PR00983">
    <property type="entry name" value="TRNASYNTHCYS"/>
</dbReference>
<evidence type="ECO:0000256" key="2">
    <source>
        <dbReference type="ARBA" id="ARBA00004496"/>
    </source>
</evidence>
<evidence type="ECO:0000256" key="6">
    <source>
        <dbReference type="ARBA" id="ARBA00022833"/>
    </source>
</evidence>
<keyword evidence="12" id="KW-1185">Reference proteome</keyword>
<sequence length="562" mass="63347">MQRLGVRDPDVVSRVTEYVPQVVTFIEKLIANGFAYKGETSIFFDTEAYIAAGHDYPKLKPTNQSKKGAANVTSADEMQEGEGTLSKAKEGEKRSPNDFALWKFSKKGEPVYPSPFGDGRPGWHIECSVMATDILGDNMDIHSGGWDLKFPHHDNEIAQSEACSLQHQWVNYFMHCGHLHIKGLKMSKSLKNFITIRQALDELGVTPRTMRLLFLANSWHKPMNFSDQSLDEAKERERVLRSFFGSLAAVFRRDVWSMPQGATTLDRELIEKFRTTEEAVHAALCDNFDTPVALTALMDLVSHTNRYLSLTDKNTNPDAERPSVTLLQKVGRYITRIFKVFGVVEGTDAIGLDSSAAGESGEANSFNIVVDTLVEFRDNVRNTAKETNTIPSFIKLCDAVRDEKLIDAGVRLEDTPGGGPTVWKRDSPALLRKEKEEREEQLRSNNKKKLENQIGTRQKLVEKWSSYNYPPTEYFARQKAELLAQNKECKFASFDKETGLPAELTEADGSVTAVTDKDVKKYAKELAKYEKLYNEFVSKGGDAWLKEQTAELEEMQKELAQL</sequence>
<organism evidence="11 12">
    <name type="scientific">Angomonas deanei</name>
    <dbReference type="NCBI Taxonomy" id="59799"/>
    <lineage>
        <taxon>Eukaryota</taxon>
        <taxon>Discoba</taxon>
        <taxon>Euglenozoa</taxon>
        <taxon>Kinetoplastea</taxon>
        <taxon>Metakinetoplastina</taxon>
        <taxon>Trypanosomatida</taxon>
        <taxon>Trypanosomatidae</taxon>
        <taxon>Strigomonadinae</taxon>
        <taxon>Angomonas</taxon>
    </lineage>
</organism>
<dbReference type="EMBL" id="LR877162">
    <property type="protein sequence ID" value="CAD2220619.1"/>
    <property type="molecule type" value="Genomic_DNA"/>
</dbReference>
<dbReference type="GO" id="GO:0005524">
    <property type="term" value="F:ATP binding"/>
    <property type="evidence" value="ECO:0007669"/>
    <property type="project" value="UniProtKB-KW"/>
</dbReference>
<keyword evidence="4" id="KW-0479">Metal-binding</keyword>
<reference evidence="11 12" key="1">
    <citation type="submission" date="2020-08" db="EMBL/GenBank/DDBJ databases">
        <authorList>
            <person name="Newling K."/>
            <person name="Davey J."/>
            <person name="Forrester S."/>
        </authorList>
    </citation>
    <scope>NUCLEOTIDE SEQUENCE [LARGE SCALE GENOMIC DNA]</scope>
    <source>
        <strain evidence="12">Crithidia deanei Carvalho (ATCC PRA-265)</strain>
    </source>
</reference>
<evidence type="ECO:0000313" key="11">
    <source>
        <dbReference type="EMBL" id="CAD2220619.1"/>
    </source>
</evidence>
<dbReference type="AlphaFoldDB" id="A0A7G2CMH0"/>
<dbReference type="SUPFAM" id="SSF52374">
    <property type="entry name" value="Nucleotidylyl transferase"/>
    <property type="match status" value="1"/>
</dbReference>
<keyword evidence="5" id="KW-0547">Nucleotide-binding</keyword>
<dbReference type="Proteomes" id="UP000515908">
    <property type="component" value="Chromosome 18"/>
</dbReference>
<feature type="domain" description="tRNA synthetases class I catalytic" evidence="9">
    <location>
        <begin position="1"/>
        <end position="234"/>
    </location>
</feature>
<dbReference type="GO" id="GO:0005737">
    <property type="term" value="C:cytoplasm"/>
    <property type="evidence" value="ECO:0007669"/>
    <property type="project" value="UniProtKB-SubCell"/>
</dbReference>
<protein>
    <submittedName>
        <fullName evidence="11">tRNA synthetases class I (C) catalytic domain containing protein, putative</fullName>
    </submittedName>
</protein>
<dbReference type="Gene3D" id="3.40.50.620">
    <property type="entry name" value="HUPs"/>
    <property type="match status" value="1"/>
</dbReference>
<evidence type="ECO:0000256" key="4">
    <source>
        <dbReference type="ARBA" id="ARBA00022723"/>
    </source>
</evidence>